<evidence type="ECO:0000256" key="7">
    <source>
        <dbReference type="SAM" id="Coils"/>
    </source>
</evidence>
<keyword evidence="7" id="KW-0175">Coiled coil</keyword>
<keyword evidence="2" id="KW-0963">Cytoplasm</keyword>
<organism evidence="9 10">
    <name type="scientific">Croceivirga thetidis</name>
    <dbReference type="NCBI Taxonomy" id="2721623"/>
    <lineage>
        <taxon>Bacteria</taxon>
        <taxon>Pseudomonadati</taxon>
        <taxon>Bacteroidota</taxon>
        <taxon>Flavobacteriia</taxon>
        <taxon>Flavobacteriales</taxon>
        <taxon>Flavobacteriaceae</taxon>
        <taxon>Croceivirga</taxon>
    </lineage>
</organism>
<dbReference type="SUPFAM" id="SSF46894">
    <property type="entry name" value="C-terminal effector domain of the bipartite response regulators"/>
    <property type="match status" value="1"/>
</dbReference>
<comment type="caution">
    <text evidence="9">The sequence shown here is derived from an EMBL/GenBank/DDBJ whole genome shotgun (WGS) entry which is preliminary data.</text>
</comment>
<comment type="subcellular location">
    <subcellularLocation>
        <location evidence="1">Cytoplasm</location>
    </subcellularLocation>
</comment>
<dbReference type="InterPro" id="IPR019734">
    <property type="entry name" value="TPR_rpt"/>
</dbReference>
<gene>
    <name evidence="9" type="ORF">HCU67_11100</name>
</gene>
<dbReference type="PANTHER" id="PTHR46630">
    <property type="entry name" value="TETRATRICOPEPTIDE REPEAT PROTEIN 29"/>
    <property type="match status" value="1"/>
</dbReference>
<dbReference type="PANTHER" id="PTHR46630:SF1">
    <property type="entry name" value="TETRATRICOPEPTIDE REPEAT PROTEIN 29"/>
    <property type="match status" value="1"/>
</dbReference>
<dbReference type="InterPro" id="IPR036388">
    <property type="entry name" value="WH-like_DNA-bd_sf"/>
</dbReference>
<dbReference type="InterPro" id="IPR051476">
    <property type="entry name" value="Bac_ResReg_Asp_Phosphatase"/>
</dbReference>
<keyword evidence="3" id="KW-0677">Repeat</keyword>
<dbReference type="InterPro" id="IPR011990">
    <property type="entry name" value="TPR-like_helical_dom_sf"/>
</dbReference>
<dbReference type="Gene3D" id="1.10.10.10">
    <property type="entry name" value="Winged helix-like DNA-binding domain superfamily/Winged helix DNA-binding domain"/>
    <property type="match status" value="1"/>
</dbReference>
<feature type="domain" description="HTH luxR-type" evidence="8">
    <location>
        <begin position="559"/>
        <end position="616"/>
    </location>
</feature>
<dbReference type="EMBL" id="JAAWWL010000002">
    <property type="protein sequence ID" value="NKI32493.1"/>
    <property type="molecule type" value="Genomic_DNA"/>
</dbReference>
<dbReference type="PROSITE" id="PS50005">
    <property type="entry name" value="TPR"/>
    <property type="match status" value="1"/>
</dbReference>
<dbReference type="Gene3D" id="1.25.40.10">
    <property type="entry name" value="Tetratricopeptide repeat domain"/>
    <property type="match status" value="2"/>
</dbReference>
<dbReference type="Proteomes" id="UP000718451">
    <property type="component" value="Unassembled WGS sequence"/>
</dbReference>
<evidence type="ECO:0000313" key="9">
    <source>
        <dbReference type="EMBL" id="NKI32493.1"/>
    </source>
</evidence>
<evidence type="ECO:0000313" key="10">
    <source>
        <dbReference type="Proteomes" id="UP000718451"/>
    </source>
</evidence>
<feature type="coiled-coil region" evidence="7">
    <location>
        <begin position="407"/>
        <end position="436"/>
    </location>
</feature>
<dbReference type="RefSeq" id="WP_168552689.1">
    <property type="nucleotide sequence ID" value="NZ_JAAWWL010000002.1"/>
</dbReference>
<dbReference type="InterPro" id="IPR000792">
    <property type="entry name" value="Tscrpt_reg_LuxR_C"/>
</dbReference>
<keyword evidence="10" id="KW-1185">Reference proteome</keyword>
<evidence type="ECO:0000259" key="8">
    <source>
        <dbReference type="SMART" id="SM00421"/>
    </source>
</evidence>
<name>A0ABX1GS83_9FLAO</name>
<evidence type="ECO:0000256" key="4">
    <source>
        <dbReference type="ARBA" id="ARBA00022803"/>
    </source>
</evidence>
<comment type="similarity">
    <text evidence="5">Belongs to the Rap family.</text>
</comment>
<evidence type="ECO:0000256" key="1">
    <source>
        <dbReference type="ARBA" id="ARBA00004496"/>
    </source>
</evidence>
<evidence type="ECO:0000256" key="5">
    <source>
        <dbReference type="ARBA" id="ARBA00038253"/>
    </source>
</evidence>
<dbReference type="SMART" id="SM00421">
    <property type="entry name" value="HTH_LUXR"/>
    <property type="match status" value="1"/>
</dbReference>
<dbReference type="Pfam" id="PF00196">
    <property type="entry name" value="GerE"/>
    <property type="match status" value="1"/>
</dbReference>
<dbReference type="SUPFAM" id="SSF48452">
    <property type="entry name" value="TPR-like"/>
    <property type="match status" value="2"/>
</dbReference>
<dbReference type="Pfam" id="PF13424">
    <property type="entry name" value="TPR_12"/>
    <property type="match status" value="1"/>
</dbReference>
<evidence type="ECO:0000256" key="6">
    <source>
        <dbReference type="PROSITE-ProRule" id="PRU00339"/>
    </source>
</evidence>
<dbReference type="InterPro" id="IPR016032">
    <property type="entry name" value="Sig_transdc_resp-reg_C-effctor"/>
</dbReference>
<dbReference type="SMART" id="SM00028">
    <property type="entry name" value="TPR"/>
    <property type="match status" value="6"/>
</dbReference>
<keyword evidence="4 6" id="KW-0802">TPR repeat</keyword>
<evidence type="ECO:0000256" key="3">
    <source>
        <dbReference type="ARBA" id="ARBA00022737"/>
    </source>
</evidence>
<reference evidence="9 10" key="1">
    <citation type="submission" date="2020-04" db="EMBL/GenBank/DDBJ databases">
        <authorList>
            <person name="Yoon J."/>
        </authorList>
    </citation>
    <scope>NUCLEOTIDE SEQUENCE [LARGE SCALE GENOMIC DNA]</scope>
    <source>
        <strain evidence="9 10">DJ-13</strain>
    </source>
</reference>
<feature type="coiled-coil region" evidence="7">
    <location>
        <begin position="465"/>
        <end position="513"/>
    </location>
</feature>
<protein>
    <submittedName>
        <fullName evidence="9">Tetratricopeptide repeat protein</fullName>
    </submittedName>
</protein>
<sequence>MKTIVRYILIFLLISFTKLIGQTNEQLDILIETYGSQIDDTSKVKTAAAIFEEYYKLNPTKGLVFAKDGFLLAEKLGFEKGIAVSLLQQGKYFKLLRKNDSAEYYLKLASRKFEALKDHKSKDMVSFHLLKVASQKGNHQQVLNEVNEKIDYHTNIKKDSFLIARYLDLKASTYRHLTEYDKGFKSAFDALKIAKNLDDKQLLLDCYTTISNLYHYIIDDENADLYAEKALKIAKEGKFMRAEANLLNNLGNSFFFQKRYEESLTSLKKSLKISERIEANDLISITNFNIGKLYVEQNELNKGVDFLKQSITHSRTVTKNPVYLVWGLNGLTNAYNKLSEPQRAITLADEAIKISDSTGNLDDLSLAYYQRYESYGLLKDYQKALEDLKLHKGINDSVYNISKSKEIQRLTTEFETKEKEQQIALQENEIRVLEQKEEISTLQKIVLGGLLIMSLFGFYGIHQRLKRSKLEKEKINAQLAFKKKELTTHALHLAKKNEVLAGLKQKAAELIDEDGSKNGYIQLIRTINFDLQDDNNWENFARYFEEVHKDFNSNVKSKYPQLTSNELRLLALLKMNLSSKEIANILNISQEGIKKARYRLRKKLDITSEDSLQDLVLSL</sequence>
<feature type="repeat" description="TPR" evidence="6">
    <location>
        <begin position="244"/>
        <end position="277"/>
    </location>
</feature>
<proteinExistence type="inferred from homology"/>
<evidence type="ECO:0000256" key="2">
    <source>
        <dbReference type="ARBA" id="ARBA00022490"/>
    </source>
</evidence>
<accession>A0ABX1GS83</accession>